<accession>A0ACD3BEH8</accession>
<organism evidence="1 2">
    <name type="scientific">Pluteus cervinus</name>
    <dbReference type="NCBI Taxonomy" id="181527"/>
    <lineage>
        <taxon>Eukaryota</taxon>
        <taxon>Fungi</taxon>
        <taxon>Dikarya</taxon>
        <taxon>Basidiomycota</taxon>
        <taxon>Agaricomycotina</taxon>
        <taxon>Agaricomycetes</taxon>
        <taxon>Agaricomycetidae</taxon>
        <taxon>Agaricales</taxon>
        <taxon>Pluteineae</taxon>
        <taxon>Pluteaceae</taxon>
        <taxon>Pluteus</taxon>
    </lineage>
</organism>
<reference evidence="1 2" key="1">
    <citation type="journal article" date="2019" name="Nat. Ecol. Evol.">
        <title>Megaphylogeny resolves global patterns of mushroom evolution.</title>
        <authorList>
            <person name="Varga T."/>
            <person name="Krizsan K."/>
            <person name="Foldi C."/>
            <person name="Dima B."/>
            <person name="Sanchez-Garcia M."/>
            <person name="Sanchez-Ramirez S."/>
            <person name="Szollosi G.J."/>
            <person name="Szarkandi J.G."/>
            <person name="Papp V."/>
            <person name="Albert L."/>
            <person name="Andreopoulos W."/>
            <person name="Angelini C."/>
            <person name="Antonin V."/>
            <person name="Barry K.W."/>
            <person name="Bougher N.L."/>
            <person name="Buchanan P."/>
            <person name="Buyck B."/>
            <person name="Bense V."/>
            <person name="Catcheside P."/>
            <person name="Chovatia M."/>
            <person name="Cooper J."/>
            <person name="Damon W."/>
            <person name="Desjardin D."/>
            <person name="Finy P."/>
            <person name="Geml J."/>
            <person name="Haridas S."/>
            <person name="Hughes K."/>
            <person name="Justo A."/>
            <person name="Karasinski D."/>
            <person name="Kautmanova I."/>
            <person name="Kiss B."/>
            <person name="Kocsube S."/>
            <person name="Kotiranta H."/>
            <person name="LaButti K.M."/>
            <person name="Lechner B.E."/>
            <person name="Liimatainen K."/>
            <person name="Lipzen A."/>
            <person name="Lukacs Z."/>
            <person name="Mihaltcheva S."/>
            <person name="Morgado L.N."/>
            <person name="Niskanen T."/>
            <person name="Noordeloos M.E."/>
            <person name="Ohm R.A."/>
            <person name="Ortiz-Santana B."/>
            <person name="Ovrebo C."/>
            <person name="Racz N."/>
            <person name="Riley R."/>
            <person name="Savchenko A."/>
            <person name="Shiryaev A."/>
            <person name="Soop K."/>
            <person name="Spirin V."/>
            <person name="Szebenyi C."/>
            <person name="Tomsovsky M."/>
            <person name="Tulloss R.E."/>
            <person name="Uehling J."/>
            <person name="Grigoriev I.V."/>
            <person name="Vagvolgyi C."/>
            <person name="Papp T."/>
            <person name="Martin F.M."/>
            <person name="Miettinen O."/>
            <person name="Hibbett D.S."/>
            <person name="Nagy L.G."/>
        </authorList>
    </citation>
    <scope>NUCLEOTIDE SEQUENCE [LARGE SCALE GENOMIC DNA]</scope>
    <source>
        <strain evidence="1 2">NL-1719</strain>
    </source>
</reference>
<protein>
    <submittedName>
        <fullName evidence="1">Uncharacterized protein</fullName>
    </submittedName>
</protein>
<name>A0ACD3BEH8_9AGAR</name>
<evidence type="ECO:0000313" key="2">
    <source>
        <dbReference type="Proteomes" id="UP000308600"/>
    </source>
</evidence>
<gene>
    <name evidence="1" type="ORF">BDN72DRAFT_236763</name>
</gene>
<keyword evidence="2" id="KW-1185">Reference proteome</keyword>
<proteinExistence type="predicted"/>
<evidence type="ECO:0000313" key="1">
    <source>
        <dbReference type="EMBL" id="TFK76449.1"/>
    </source>
</evidence>
<dbReference type="Proteomes" id="UP000308600">
    <property type="component" value="Unassembled WGS sequence"/>
</dbReference>
<sequence>MDERCMDILMTRILRRCCRSSLFFLFTLMRVIFLRIRFDRELFAKQTHTPETGRVFEASATTHPKTTPRLVPIILLLFAFYNTFV</sequence>
<dbReference type="EMBL" id="ML208260">
    <property type="protein sequence ID" value="TFK76449.1"/>
    <property type="molecule type" value="Genomic_DNA"/>
</dbReference>